<keyword evidence="1" id="KW-0812">Transmembrane</keyword>
<dbReference type="KEGG" id="obg:Verru16b_00812"/>
<name>A0A1D8AS94_9BACT</name>
<organism evidence="2 3">
    <name type="scientific">Lacunisphaera limnophila</name>
    <dbReference type="NCBI Taxonomy" id="1838286"/>
    <lineage>
        <taxon>Bacteria</taxon>
        <taxon>Pseudomonadati</taxon>
        <taxon>Verrucomicrobiota</taxon>
        <taxon>Opitutia</taxon>
        <taxon>Opitutales</taxon>
        <taxon>Opitutaceae</taxon>
        <taxon>Lacunisphaera</taxon>
    </lineage>
</organism>
<evidence type="ECO:0000256" key="1">
    <source>
        <dbReference type="SAM" id="Phobius"/>
    </source>
</evidence>
<dbReference type="Proteomes" id="UP000095228">
    <property type="component" value="Chromosome"/>
</dbReference>
<sequence>MNPMKTALISVLTATLLGIASLASGRPFDAADFTAILFSTGLVAWTVEQYSRVPRSLMSRRPIRLPVALRAASVATPAQRMAA</sequence>
<protein>
    <submittedName>
        <fullName evidence="2">Uncharacterized protein</fullName>
    </submittedName>
</protein>
<gene>
    <name evidence="2" type="ORF">Verru16b_00812</name>
</gene>
<keyword evidence="1" id="KW-0472">Membrane</keyword>
<dbReference type="EMBL" id="CP016094">
    <property type="protein sequence ID" value="AOS43757.1"/>
    <property type="molecule type" value="Genomic_DNA"/>
</dbReference>
<accession>A0A1D8AS94</accession>
<evidence type="ECO:0000313" key="3">
    <source>
        <dbReference type="Proteomes" id="UP000095228"/>
    </source>
</evidence>
<keyword evidence="1" id="KW-1133">Transmembrane helix</keyword>
<dbReference type="AlphaFoldDB" id="A0A1D8AS94"/>
<proteinExistence type="predicted"/>
<reference evidence="2 3" key="1">
    <citation type="submission" date="2016-06" db="EMBL/GenBank/DDBJ databases">
        <title>Three novel species with peptidoglycan cell walls form the new genus Lacunisphaera gen. nov. in the family Opitutaceae of the verrucomicrobial subdivision 4.</title>
        <authorList>
            <person name="Rast P."/>
            <person name="Gloeckner I."/>
            <person name="Jogler M."/>
            <person name="Boedeker C."/>
            <person name="Jeske O."/>
            <person name="Wiegand S."/>
            <person name="Reinhardt R."/>
            <person name="Schumann P."/>
            <person name="Rohde M."/>
            <person name="Spring S."/>
            <person name="Gloeckner F.O."/>
            <person name="Jogler C."/>
        </authorList>
    </citation>
    <scope>NUCLEOTIDE SEQUENCE [LARGE SCALE GENOMIC DNA]</scope>
    <source>
        <strain evidence="2 3">IG16b</strain>
    </source>
</reference>
<feature type="transmembrane region" description="Helical" evidence="1">
    <location>
        <begin position="35"/>
        <end position="51"/>
    </location>
</feature>
<keyword evidence="3" id="KW-1185">Reference proteome</keyword>
<evidence type="ECO:0000313" key="2">
    <source>
        <dbReference type="EMBL" id="AOS43757.1"/>
    </source>
</evidence>